<accession>A0A0X8JE38</accession>
<dbReference type="STRING" id="111015.AXF14_05605"/>
<dbReference type="Proteomes" id="UP000065220">
    <property type="component" value="Chromosome"/>
</dbReference>
<dbReference type="RefSeq" id="WP_067941544.1">
    <property type="nucleotide sequence ID" value="NZ_CP014228.1"/>
</dbReference>
<keyword evidence="2" id="KW-0812">Transmembrane</keyword>
<evidence type="ECO:0000313" key="4">
    <source>
        <dbReference type="Proteomes" id="UP000065220"/>
    </source>
</evidence>
<dbReference type="NCBIfam" id="TIGR01167">
    <property type="entry name" value="LPXTG_anchor"/>
    <property type="match status" value="1"/>
</dbReference>
<keyword evidence="2" id="KW-1133">Transmembrane helix</keyword>
<feature type="transmembrane region" description="Helical" evidence="2">
    <location>
        <begin position="238"/>
        <end position="257"/>
    </location>
</feature>
<evidence type="ECO:0000256" key="1">
    <source>
        <dbReference type="SAM" id="MobiDB-lite"/>
    </source>
</evidence>
<sequence length="263" mass="26940">MALGECAAAGSTSDSVSDKGVANVVTMEGDSDAEQTTNNWDCTPVTPPTPSIDIEKIDEKGHDADTAKETVGLTKTNGVIGLDVPVTNAGSVDLTNIVITDQLLAGSGNVTELTCDMTNYGGKVVTDDLSDGKIRIEGGRDVVLPVGKVIDCTAKLSGVTAVVHSDRMSVIADGIIIGVDKDGKKTEKLVPVKDHDDYFAKTTVRPTPSTPATPVKPGTPSKPGKPTHSLAHTGTDSLAAIVLAAGALTGGAVLVGSRRRKDA</sequence>
<name>A0A0X8JE38_ACTRD</name>
<dbReference type="EMBL" id="CP014228">
    <property type="protein sequence ID" value="AMD87160.1"/>
    <property type="molecule type" value="Genomic_DNA"/>
</dbReference>
<feature type="region of interest" description="Disordered" evidence="1">
    <location>
        <begin position="201"/>
        <end position="232"/>
    </location>
</feature>
<evidence type="ECO:0008006" key="5">
    <source>
        <dbReference type="Google" id="ProtNLM"/>
    </source>
</evidence>
<reference evidence="4" key="1">
    <citation type="submission" date="2016-02" db="EMBL/GenBank/DDBJ databases">
        <authorList>
            <person name="Holder M.E."/>
            <person name="Ajami N.J."/>
            <person name="Petrosino J.F."/>
        </authorList>
    </citation>
    <scope>NUCLEOTIDE SEQUENCE [LARGE SCALE GENOMIC DNA]</scope>
    <source>
        <strain evidence="4">CCUG 36733</strain>
    </source>
</reference>
<feature type="region of interest" description="Disordered" evidence="1">
    <location>
        <begin position="28"/>
        <end position="51"/>
    </location>
</feature>
<evidence type="ECO:0000313" key="3">
    <source>
        <dbReference type="EMBL" id="AMD87160.1"/>
    </source>
</evidence>
<feature type="compositionally biased region" description="Low complexity" evidence="1">
    <location>
        <begin position="213"/>
        <end position="227"/>
    </location>
</feature>
<dbReference type="AlphaFoldDB" id="A0A0X8JE38"/>
<gene>
    <name evidence="3" type="ORF">AXF14_05605</name>
</gene>
<dbReference type="KEGG" id="ard:AXF14_05605"/>
<evidence type="ECO:0000256" key="2">
    <source>
        <dbReference type="SAM" id="Phobius"/>
    </source>
</evidence>
<protein>
    <recommendedName>
        <fullName evidence="5">Gram-positive cocci surface proteins LPxTG domain-containing protein</fullName>
    </recommendedName>
</protein>
<proteinExistence type="predicted"/>
<keyword evidence="4" id="KW-1185">Reference proteome</keyword>
<organism evidence="3 4">
    <name type="scientific">Actinomyces radicidentis</name>
    <dbReference type="NCBI Taxonomy" id="111015"/>
    <lineage>
        <taxon>Bacteria</taxon>
        <taxon>Bacillati</taxon>
        <taxon>Actinomycetota</taxon>
        <taxon>Actinomycetes</taxon>
        <taxon>Actinomycetales</taxon>
        <taxon>Actinomycetaceae</taxon>
        <taxon>Actinomyces</taxon>
    </lineage>
</organism>
<keyword evidence="2" id="KW-0472">Membrane</keyword>
<feature type="region of interest" description="Disordered" evidence="1">
    <location>
        <begin position="1"/>
        <end position="20"/>
    </location>
</feature>